<dbReference type="EMBL" id="LAZR01021274">
    <property type="protein sequence ID" value="KKL85889.1"/>
    <property type="molecule type" value="Genomic_DNA"/>
</dbReference>
<comment type="caution">
    <text evidence="1">The sequence shown here is derived from an EMBL/GenBank/DDBJ whole genome shotgun (WGS) entry which is preliminary data.</text>
</comment>
<dbReference type="Gene3D" id="3.40.50.10400">
    <property type="entry name" value="Hypothetical protein PA1492"/>
    <property type="match status" value="1"/>
</dbReference>
<dbReference type="AlphaFoldDB" id="A0A0F9FHM2"/>
<evidence type="ECO:0000313" key="1">
    <source>
        <dbReference type="EMBL" id="KKL85889.1"/>
    </source>
</evidence>
<evidence type="ECO:0008006" key="2">
    <source>
        <dbReference type="Google" id="ProtNLM"/>
    </source>
</evidence>
<dbReference type="SUPFAM" id="SSF52309">
    <property type="entry name" value="N-(deoxy)ribosyltransferase-like"/>
    <property type="match status" value="1"/>
</dbReference>
<protein>
    <recommendedName>
        <fullName evidence="2">DUF4406 domain-containing protein</fullName>
    </recommendedName>
</protein>
<dbReference type="InterPro" id="IPR025518">
    <property type="entry name" value="DUF4406"/>
</dbReference>
<sequence>MKPRPLVVVVGKFRDLTPSGILHNIEIAKTAAVELWAEGFWVFCPHANMGMSELWELEDHQPFMDMVLHLIDQVADVLYALPNWATSPGSQAEVEFARGIDVPVFINMESICAWRDKIWRPSQFQS</sequence>
<name>A0A0F9FHM2_9ZZZZ</name>
<accession>A0A0F9FHM2</accession>
<organism evidence="1">
    <name type="scientific">marine sediment metagenome</name>
    <dbReference type="NCBI Taxonomy" id="412755"/>
    <lineage>
        <taxon>unclassified sequences</taxon>
        <taxon>metagenomes</taxon>
        <taxon>ecological metagenomes</taxon>
    </lineage>
</organism>
<reference evidence="1" key="1">
    <citation type="journal article" date="2015" name="Nature">
        <title>Complex archaea that bridge the gap between prokaryotes and eukaryotes.</title>
        <authorList>
            <person name="Spang A."/>
            <person name="Saw J.H."/>
            <person name="Jorgensen S.L."/>
            <person name="Zaremba-Niedzwiedzka K."/>
            <person name="Martijn J."/>
            <person name="Lind A.E."/>
            <person name="van Eijk R."/>
            <person name="Schleper C."/>
            <person name="Guy L."/>
            <person name="Ettema T.J."/>
        </authorList>
    </citation>
    <scope>NUCLEOTIDE SEQUENCE</scope>
</reference>
<gene>
    <name evidence="1" type="ORF">LCGC14_1950260</name>
</gene>
<proteinExistence type="predicted"/>
<dbReference type="Pfam" id="PF14359">
    <property type="entry name" value="DUF4406"/>
    <property type="match status" value="1"/>
</dbReference>